<sequence>MMKRLHLERWSNQLLSQNTRSVSTCPRRHALAQNLLPRTTSIPAYVRMNSTSTLAPKPEEIVFEDGEQPVEPPIQQPSPKKPSAKVAALHARLSLPSKLPLQTLARTLITPSANNNPAFNNAGLSRIGGDLLNYHVSEHLICTYPRLPLAVFYASVLAYSGPDTLHLVGRDWGVQPAFAPGQEVDVGLLQYKHLSPNGEASSTGKTTRKEAPYFRRGMASRVVYDDEFGDTVRKSNQVTNPQPMNNAYASFVKALIGAVYLHAGRAAAKTFIEQHILSRHLDLDKLFQFSQPVRDLARLCAREDFEAPVARILSETGRHSRSPVFVVGIYSGREKLGEAPGASLNEARIRASVAGLKSWYLYSPGRRSLPSEMEIPSGGKDGVKSWEPVHVDIGEIVA</sequence>
<reference evidence="9 10" key="1">
    <citation type="journal article" date="2011" name="PLoS Genet.">
        <title>Genomic analysis of the necrotrophic fungal pathogens Sclerotinia sclerotiorum and Botrytis cinerea.</title>
        <authorList>
            <person name="Amselem J."/>
            <person name="Cuomo C.A."/>
            <person name="van Kan J.A."/>
            <person name="Viaud M."/>
            <person name="Benito E.P."/>
            <person name="Couloux A."/>
            <person name="Coutinho P.M."/>
            <person name="de Vries R.P."/>
            <person name="Dyer P.S."/>
            <person name="Fillinger S."/>
            <person name="Fournier E."/>
            <person name="Gout L."/>
            <person name="Hahn M."/>
            <person name="Kohn L."/>
            <person name="Lapalu N."/>
            <person name="Plummer K.M."/>
            <person name="Pradier J.M."/>
            <person name="Quevillon E."/>
            <person name="Sharon A."/>
            <person name="Simon A."/>
            <person name="ten Have A."/>
            <person name="Tudzynski B."/>
            <person name="Tudzynski P."/>
            <person name="Wincker P."/>
            <person name="Andrew M."/>
            <person name="Anthouard V."/>
            <person name="Beever R.E."/>
            <person name="Beffa R."/>
            <person name="Benoit I."/>
            <person name="Bouzid O."/>
            <person name="Brault B."/>
            <person name="Chen Z."/>
            <person name="Choquer M."/>
            <person name="Collemare J."/>
            <person name="Cotton P."/>
            <person name="Danchin E.G."/>
            <person name="Da Silva C."/>
            <person name="Gautier A."/>
            <person name="Giraud C."/>
            <person name="Giraud T."/>
            <person name="Gonzalez C."/>
            <person name="Grossetete S."/>
            <person name="Guldener U."/>
            <person name="Henrissat B."/>
            <person name="Howlett B.J."/>
            <person name="Kodira C."/>
            <person name="Kretschmer M."/>
            <person name="Lappartient A."/>
            <person name="Leroch M."/>
            <person name="Levis C."/>
            <person name="Mauceli E."/>
            <person name="Neuveglise C."/>
            <person name="Oeser B."/>
            <person name="Pearson M."/>
            <person name="Poulain J."/>
            <person name="Poussereau N."/>
            <person name="Quesneville H."/>
            <person name="Rascle C."/>
            <person name="Schumacher J."/>
            <person name="Segurens B."/>
            <person name="Sexton A."/>
            <person name="Silva E."/>
            <person name="Sirven C."/>
            <person name="Soanes D.M."/>
            <person name="Talbot N.J."/>
            <person name="Templeton M."/>
            <person name="Yandava C."/>
            <person name="Yarden O."/>
            <person name="Zeng Q."/>
            <person name="Rollins J.A."/>
            <person name="Lebrun M.H."/>
            <person name="Dickman M."/>
        </authorList>
    </citation>
    <scope>NUCLEOTIDE SEQUENCE [LARGE SCALE GENOMIC DNA]</scope>
    <source>
        <strain evidence="9 10">B05.10</strain>
    </source>
</reference>
<dbReference type="PANTHER" id="PTHR11207:SF32">
    <property type="entry name" value="LARGE RIBOSOMAL SUBUNIT PROTEIN ML44"/>
    <property type="match status" value="1"/>
</dbReference>
<dbReference type="GO" id="GO:0006396">
    <property type="term" value="P:RNA processing"/>
    <property type="evidence" value="ECO:0007669"/>
    <property type="project" value="InterPro"/>
</dbReference>
<keyword evidence="2" id="KW-0694">RNA-binding</keyword>
<dbReference type="OrthoDB" id="67027at2759"/>
<dbReference type="GO" id="GO:0004525">
    <property type="term" value="F:ribonuclease III activity"/>
    <property type="evidence" value="ECO:0007669"/>
    <property type="project" value="InterPro"/>
</dbReference>
<dbReference type="GO" id="GO:0005739">
    <property type="term" value="C:mitochondrion"/>
    <property type="evidence" value="ECO:0007669"/>
    <property type="project" value="TreeGrafter"/>
</dbReference>
<dbReference type="GeneID" id="5427555"/>
<dbReference type="InterPro" id="IPR000999">
    <property type="entry name" value="RNase_III_dom"/>
</dbReference>
<evidence type="ECO:0000256" key="3">
    <source>
        <dbReference type="ARBA" id="ARBA00022980"/>
    </source>
</evidence>
<protein>
    <recommendedName>
        <fullName evidence="7">Large ribosomal subunit protein mL44</fullName>
    </recommendedName>
</protein>
<reference evidence="9 10" key="3">
    <citation type="journal article" date="2017" name="Mol. Plant Pathol.">
        <title>A gapless genome sequence of the fungus Botrytis cinerea.</title>
        <authorList>
            <person name="Van Kan J.A."/>
            <person name="Stassen J.H."/>
            <person name="Mosbach A."/>
            <person name="Van Der Lee T.A."/>
            <person name="Faino L."/>
            <person name="Farmer A.D."/>
            <person name="Papasotiriou D.G."/>
            <person name="Zhou S."/>
            <person name="Seidl M.F."/>
            <person name="Cottam E."/>
            <person name="Edel D."/>
            <person name="Hahn M."/>
            <person name="Schwartz D.C."/>
            <person name="Dietrich R.A."/>
            <person name="Widdison S."/>
            <person name="Scalliet G."/>
        </authorList>
    </citation>
    <scope>NUCLEOTIDE SEQUENCE [LARGE SCALE GENOMIC DNA]</scope>
    <source>
        <strain evidence="9 10">B05.10</strain>
    </source>
</reference>
<dbReference type="GO" id="GO:0003725">
    <property type="term" value="F:double-stranded RNA binding"/>
    <property type="evidence" value="ECO:0007669"/>
    <property type="project" value="InterPro"/>
</dbReference>
<dbReference type="Proteomes" id="UP000001798">
    <property type="component" value="Chromosome 3"/>
</dbReference>
<dbReference type="PANTHER" id="PTHR11207">
    <property type="entry name" value="RIBONUCLEASE III"/>
    <property type="match status" value="1"/>
</dbReference>
<evidence type="ECO:0000256" key="7">
    <source>
        <dbReference type="ARBA" id="ARBA00035187"/>
    </source>
</evidence>
<dbReference type="SUPFAM" id="SSF69065">
    <property type="entry name" value="RNase III domain-like"/>
    <property type="match status" value="1"/>
</dbReference>
<comment type="similarity">
    <text evidence="6">Belongs to the ribonuclease III family. Mitochondrion-specific ribosomal protein mL44 subfamily.</text>
</comment>
<dbReference type="InterPro" id="IPR044443">
    <property type="entry name" value="Ribosomal_mL44_DSRM_fung"/>
</dbReference>
<evidence type="ECO:0000256" key="2">
    <source>
        <dbReference type="ARBA" id="ARBA00022884"/>
    </source>
</evidence>
<gene>
    <name evidence="9" type="primary">Bcmrpl3</name>
    <name evidence="9" type="ORF">BCIN_03g07940</name>
</gene>
<evidence type="ECO:0000256" key="4">
    <source>
        <dbReference type="ARBA" id="ARBA00023128"/>
    </source>
</evidence>
<dbReference type="SMART" id="SM00535">
    <property type="entry name" value="RIBOc"/>
    <property type="match status" value="1"/>
</dbReference>
<accession>A0A384JDR8</accession>
<proteinExistence type="inferred from homology"/>
<dbReference type="InterPro" id="IPR036389">
    <property type="entry name" value="RNase_III_sf"/>
</dbReference>
<keyword evidence="5" id="KW-0687">Ribonucleoprotein</keyword>
<dbReference type="FunFam" id="3.30.160.20:FF:000043">
    <property type="entry name" value="60S ribosomal protein L3"/>
    <property type="match status" value="1"/>
</dbReference>
<feature type="domain" description="RNase III" evidence="8">
    <location>
        <begin position="86"/>
        <end position="264"/>
    </location>
</feature>
<keyword evidence="4" id="KW-0496">Mitochondrion</keyword>
<evidence type="ECO:0000256" key="1">
    <source>
        <dbReference type="ARBA" id="ARBA00004173"/>
    </source>
</evidence>
<dbReference type="CDD" id="cd19873">
    <property type="entry name" value="DSRM_MRPL3_like"/>
    <property type="match status" value="1"/>
</dbReference>
<organism evidence="9 10">
    <name type="scientific">Botryotinia fuckeliana (strain B05.10)</name>
    <name type="common">Noble rot fungus</name>
    <name type="synonym">Botrytis cinerea</name>
    <dbReference type="NCBI Taxonomy" id="332648"/>
    <lineage>
        <taxon>Eukaryota</taxon>
        <taxon>Fungi</taxon>
        <taxon>Dikarya</taxon>
        <taxon>Ascomycota</taxon>
        <taxon>Pezizomycotina</taxon>
        <taxon>Leotiomycetes</taxon>
        <taxon>Helotiales</taxon>
        <taxon>Sclerotiniaceae</taxon>
        <taxon>Botrytis</taxon>
    </lineage>
</organism>
<keyword evidence="3" id="KW-0689">Ribosomal protein</keyword>
<evidence type="ECO:0000313" key="10">
    <source>
        <dbReference type="Proteomes" id="UP000001798"/>
    </source>
</evidence>
<dbReference type="GO" id="GO:0003735">
    <property type="term" value="F:structural constituent of ribosome"/>
    <property type="evidence" value="ECO:0007669"/>
    <property type="project" value="TreeGrafter"/>
</dbReference>
<evidence type="ECO:0000256" key="6">
    <source>
        <dbReference type="ARBA" id="ARBA00024034"/>
    </source>
</evidence>
<dbReference type="InterPro" id="IPR044444">
    <property type="entry name" value="Ribosomal_mL44_DSRM_metazoa"/>
</dbReference>
<dbReference type="KEGG" id="bfu:BCIN_03g07940"/>
<comment type="subcellular location">
    <subcellularLocation>
        <location evidence="1">Mitochondrion</location>
    </subcellularLocation>
</comment>
<dbReference type="Gene3D" id="3.30.160.20">
    <property type="match status" value="1"/>
</dbReference>
<evidence type="ECO:0000313" key="9">
    <source>
        <dbReference type="EMBL" id="ATZ48601.1"/>
    </source>
</evidence>
<name>A0A384JDR8_BOTFB</name>
<dbReference type="VEuPathDB" id="FungiDB:Bcin03g07940"/>
<dbReference type="AlphaFoldDB" id="A0A384JDR8"/>
<evidence type="ECO:0000256" key="5">
    <source>
        <dbReference type="ARBA" id="ARBA00023274"/>
    </source>
</evidence>
<dbReference type="EMBL" id="CP009807">
    <property type="protein sequence ID" value="ATZ48601.1"/>
    <property type="molecule type" value="Genomic_DNA"/>
</dbReference>
<dbReference type="SUPFAM" id="SSF54768">
    <property type="entry name" value="dsRNA-binding domain-like"/>
    <property type="match status" value="1"/>
</dbReference>
<keyword evidence="10" id="KW-1185">Reference proteome</keyword>
<reference evidence="9 10" key="2">
    <citation type="journal article" date="2012" name="Eukaryot. Cell">
        <title>Genome update of Botrytis cinerea strains B05.10 and T4.</title>
        <authorList>
            <person name="Staats M."/>
            <person name="van Kan J.A."/>
        </authorList>
    </citation>
    <scope>NUCLEOTIDE SEQUENCE [LARGE SCALE GENOMIC DNA]</scope>
    <source>
        <strain evidence="9 10">B05.10</strain>
    </source>
</reference>
<dbReference type="PROSITE" id="PS50142">
    <property type="entry name" value="RNASE_3_2"/>
    <property type="match status" value="1"/>
</dbReference>
<evidence type="ECO:0000259" key="8">
    <source>
        <dbReference type="PROSITE" id="PS50142"/>
    </source>
</evidence>
<dbReference type="Gene3D" id="1.10.1520.10">
    <property type="entry name" value="Ribonuclease III domain"/>
    <property type="match status" value="1"/>
</dbReference>
<dbReference type="RefSeq" id="XP_001547110.2">
    <property type="nucleotide sequence ID" value="XM_001547060.2"/>
</dbReference>
<dbReference type="Pfam" id="PF22892">
    <property type="entry name" value="DSRM_MRPL44"/>
    <property type="match status" value="1"/>
</dbReference>